<protein>
    <submittedName>
        <fullName evidence="2">Uncharacterized protein</fullName>
    </submittedName>
</protein>
<reference evidence="2 3" key="1">
    <citation type="submission" date="2019-02" db="EMBL/GenBank/DDBJ databases">
        <title>Deep-cultivation of Planctomycetes and their phenomic and genomic characterization uncovers novel biology.</title>
        <authorList>
            <person name="Wiegand S."/>
            <person name="Jogler M."/>
            <person name="Boedeker C."/>
            <person name="Pinto D."/>
            <person name="Vollmers J."/>
            <person name="Rivas-Marin E."/>
            <person name="Kohn T."/>
            <person name="Peeters S.H."/>
            <person name="Heuer A."/>
            <person name="Rast P."/>
            <person name="Oberbeckmann S."/>
            <person name="Bunk B."/>
            <person name="Jeske O."/>
            <person name="Meyerdierks A."/>
            <person name="Storesund J.E."/>
            <person name="Kallscheuer N."/>
            <person name="Luecker S."/>
            <person name="Lage O.M."/>
            <person name="Pohl T."/>
            <person name="Merkel B.J."/>
            <person name="Hornburger P."/>
            <person name="Mueller R.-W."/>
            <person name="Bruemmer F."/>
            <person name="Labrenz M."/>
            <person name="Spormann A.M."/>
            <person name="Op Den Camp H."/>
            <person name="Overmann J."/>
            <person name="Amann R."/>
            <person name="Jetten M.S.M."/>
            <person name="Mascher T."/>
            <person name="Medema M.H."/>
            <person name="Devos D.P."/>
            <person name="Kaster A.-K."/>
            <person name="Ovreas L."/>
            <person name="Rohde M."/>
            <person name="Galperin M.Y."/>
            <person name="Jogler C."/>
        </authorList>
    </citation>
    <scope>NUCLEOTIDE SEQUENCE [LARGE SCALE GENOMIC DNA]</scope>
    <source>
        <strain evidence="2 3">Pla100</strain>
    </source>
</reference>
<name>A0A5C6ADG6_9BACT</name>
<dbReference type="AlphaFoldDB" id="A0A5C6ADG6"/>
<evidence type="ECO:0000256" key="1">
    <source>
        <dbReference type="SAM" id="Phobius"/>
    </source>
</evidence>
<comment type="caution">
    <text evidence="2">The sequence shown here is derived from an EMBL/GenBank/DDBJ whole genome shotgun (WGS) entry which is preliminary data.</text>
</comment>
<dbReference type="Proteomes" id="UP000316213">
    <property type="component" value="Unassembled WGS sequence"/>
</dbReference>
<evidence type="ECO:0000313" key="3">
    <source>
        <dbReference type="Proteomes" id="UP000316213"/>
    </source>
</evidence>
<dbReference type="EMBL" id="SJPM01000004">
    <property type="protein sequence ID" value="TWT97215.1"/>
    <property type="molecule type" value="Genomic_DNA"/>
</dbReference>
<keyword evidence="3" id="KW-1185">Reference proteome</keyword>
<keyword evidence="1" id="KW-1133">Transmembrane helix</keyword>
<accession>A0A5C6ADG6</accession>
<proteinExistence type="predicted"/>
<evidence type="ECO:0000313" key="2">
    <source>
        <dbReference type="EMBL" id="TWT97215.1"/>
    </source>
</evidence>
<organism evidence="2 3">
    <name type="scientific">Neorhodopirellula pilleata</name>
    <dbReference type="NCBI Taxonomy" id="2714738"/>
    <lineage>
        <taxon>Bacteria</taxon>
        <taxon>Pseudomonadati</taxon>
        <taxon>Planctomycetota</taxon>
        <taxon>Planctomycetia</taxon>
        <taxon>Pirellulales</taxon>
        <taxon>Pirellulaceae</taxon>
        <taxon>Neorhodopirellula</taxon>
    </lineage>
</organism>
<gene>
    <name evidence="2" type="ORF">Pla100_23650</name>
</gene>
<keyword evidence="1" id="KW-0472">Membrane</keyword>
<sequence>MGARTRLAGFVIKALASNRAICVVLMLAGSLVTFVGMLVVIVARVAETNHVRNFHHHLVITVIVRAIRVSVMHATTQQCVKHYGGHR</sequence>
<keyword evidence="1" id="KW-0812">Transmembrane</keyword>
<feature type="transmembrane region" description="Helical" evidence="1">
    <location>
        <begin position="20"/>
        <end position="43"/>
    </location>
</feature>